<accession>A0ACB6QIB7</accession>
<protein>
    <submittedName>
        <fullName evidence="1">Uncharacterized protein</fullName>
    </submittedName>
</protein>
<keyword evidence="2" id="KW-1185">Reference proteome</keyword>
<dbReference type="EMBL" id="MU003524">
    <property type="protein sequence ID" value="KAF2466622.1"/>
    <property type="molecule type" value="Genomic_DNA"/>
</dbReference>
<name>A0ACB6QIB7_9PLEO</name>
<evidence type="ECO:0000313" key="2">
    <source>
        <dbReference type="Proteomes" id="UP000799755"/>
    </source>
</evidence>
<evidence type="ECO:0000313" key="1">
    <source>
        <dbReference type="EMBL" id="KAF2466622.1"/>
    </source>
</evidence>
<comment type="caution">
    <text evidence="1">The sequence shown here is derived from an EMBL/GenBank/DDBJ whole genome shotgun (WGS) entry which is preliminary data.</text>
</comment>
<gene>
    <name evidence="1" type="ORF">BDR25DRAFT_327975</name>
</gene>
<reference evidence="1" key="1">
    <citation type="journal article" date="2020" name="Stud. Mycol.">
        <title>101 Dothideomycetes genomes: a test case for predicting lifestyles and emergence of pathogens.</title>
        <authorList>
            <person name="Haridas S."/>
            <person name="Albert R."/>
            <person name="Binder M."/>
            <person name="Bloem J."/>
            <person name="Labutti K."/>
            <person name="Salamov A."/>
            <person name="Andreopoulos B."/>
            <person name="Baker S."/>
            <person name="Barry K."/>
            <person name="Bills G."/>
            <person name="Bluhm B."/>
            <person name="Cannon C."/>
            <person name="Castanera R."/>
            <person name="Culley D."/>
            <person name="Daum C."/>
            <person name="Ezra D."/>
            <person name="Gonzalez J."/>
            <person name="Henrissat B."/>
            <person name="Kuo A."/>
            <person name="Liang C."/>
            <person name="Lipzen A."/>
            <person name="Lutzoni F."/>
            <person name="Magnuson J."/>
            <person name="Mondo S."/>
            <person name="Nolan M."/>
            <person name="Ohm R."/>
            <person name="Pangilinan J."/>
            <person name="Park H.-J."/>
            <person name="Ramirez L."/>
            <person name="Alfaro M."/>
            <person name="Sun H."/>
            <person name="Tritt A."/>
            <person name="Yoshinaga Y."/>
            <person name="Zwiers L.-H."/>
            <person name="Turgeon B."/>
            <person name="Goodwin S."/>
            <person name="Spatafora J."/>
            <person name="Crous P."/>
            <person name="Grigoriev I."/>
        </authorList>
    </citation>
    <scope>NUCLEOTIDE SEQUENCE</scope>
    <source>
        <strain evidence="1">ATCC 200398</strain>
    </source>
</reference>
<organism evidence="1 2">
    <name type="scientific">Lindgomyces ingoldianus</name>
    <dbReference type="NCBI Taxonomy" id="673940"/>
    <lineage>
        <taxon>Eukaryota</taxon>
        <taxon>Fungi</taxon>
        <taxon>Dikarya</taxon>
        <taxon>Ascomycota</taxon>
        <taxon>Pezizomycotina</taxon>
        <taxon>Dothideomycetes</taxon>
        <taxon>Pleosporomycetidae</taxon>
        <taxon>Pleosporales</taxon>
        <taxon>Lindgomycetaceae</taxon>
        <taxon>Lindgomyces</taxon>
    </lineage>
</organism>
<dbReference type="Proteomes" id="UP000799755">
    <property type="component" value="Unassembled WGS sequence"/>
</dbReference>
<sequence length="349" mass="39538">MGGLHLIRLLQFTDGEQWIARIQLDASTQESAARLRSEIGTMDLIRERSTIPVPKVYGYELFDNNSHGTGVAFMLIECFSGNAAMDLDGGYETHRGNILPERKPDFFRAMAEIQVELATIRLPKIGTIIRRDDGSYDVGPIPILGGPFDSSADFFRAWGTLTKFPMSETDIKQRTGGGKLSDKINTTISMFPSQIKSKASQLAIYDGPFPIHHPDLYHSNVIVDNDYRILGIIDWEGACTVPWELIELPLFLSTVPRPMDAAWNYDANGEPKQAETKQRWHDRAWYVSLVEEAENLHGSVMDCQLSKILRDEKLQHLAFSLRQYQEGKLGFYSSILLLFNVNREERHSN</sequence>
<proteinExistence type="predicted"/>